<dbReference type="NCBIfam" id="TIGR01727">
    <property type="entry name" value="oligo_HPY"/>
    <property type="match status" value="1"/>
</dbReference>
<evidence type="ECO:0000256" key="1">
    <source>
        <dbReference type="ARBA" id="ARBA00004417"/>
    </source>
</evidence>
<evidence type="ECO:0000256" key="2">
    <source>
        <dbReference type="ARBA" id="ARBA00005417"/>
    </source>
</evidence>
<comment type="caution">
    <text evidence="7">The sequence shown here is derived from an EMBL/GenBank/DDBJ whole genome shotgun (WGS) entry which is preliminary data.</text>
</comment>
<dbReference type="RefSeq" id="WP_028095392.1">
    <property type="nucleotide sequence ID" value="NZ_BNAP01000042.1"/>
</dbReference>
<dbReference type="FunFam" id="3.40.50.300:FF:000016">
    <property type="entry name" value="Oligopeptide ABC transporter ATP-binding component"/>
    <property type="match status" value="1"/>
</dbReference>
<comment type="subcellular location">
    <subcellularLocation>
        <location evidence="1">Cell inner membrane</location>
        <topology evidence="1">Peripheral membrane protein</topology>
    </subcellularLocation>
</comment>
<dbReference type="InterPro" id="IPR013563">
    <property type="entry name" value="Oligopep_ABC_C"/>
</dbReference>
<dbReference type="GO" id="GO:0005524">
    <property type="term" value="F:ATP binding"/>
    <property type="evidence" value="ECO:0007669"/>
    <property type="project" value="UniProtKB-KW"/>
</dbReference>
<keyword evidence="8" id="KW-1185">Reference proteome</keyword>
<dbReference type="PROSITE" id="PS50893">
    <property type="entry name" value="ABC_TRANSPORTER_2"/>
    <property type="match status" value="1"/>
</dbReference>
<dbReference type="SUPFAM" id="SSF52540">
    <property type="entry name" value="P-loop containing nucleoside triphosphate hydrolases"/>
    <property type="match status" value="1"/>
</dbReference>
<accession>A0A8J3H9K9</accession>
<evidence type="ECO:0000313" key="8">
    <source>
        <dbReference type="Proteomes" id="UP000611500"/>
    </source>
</evidence>
<evidence type="ECO:0000256" key="4">
    <source>
        <dbReference type="ARBA" id="ARBA00022741"/>
    </source>
</evidence>
<keyword evidence="4" id="KW-0547">Nucleotide-binding</keyword>
<protein>
    <submittedName>
        <fullName evidence="7">ABC transporter ATP-binding protein</fullName>
    </submittedName>
</protein>
<dbReference type="Proteomes" id="UP000611500">
    <property type="component" value="Unassembled WGS sequence"/>
</dbReference>
<organism evidence="7 8">
    <name type="scientific">Pseudodonghicola xiamenensis</name>
    <dbReference type="NCBI Taxonomy" id="337702"/>
    <lineage>
        <taxon>Bacteria</taxon>
        <taxon>Pseudomonadati</taxon>
        <taxon>Pseudomonadota</taxon>
        <taxon>Alphaproteobacteria</taxon>
        <taxon>Rhodobacterales</taxon>
        <taxon>Paracoccaceae</taxon>
        <taxon>Pseudodonghicola</taxon>
    </lineage>
</organism>
<dbReference type="InterPro" id="IPR017871">
    <property type="entry name" value="ABC_transporter-like_CS"/>
</dbReference>
<dbReference type="PANTHER" id="PTHR43776:SF7">
    <property type="entry name" value="D,D-DIPEPTIDE TRANSPORT ATP-BINDING PROTEIN DDPF-RELATED"/>
    <property type="match status" value="1"/>
</dbReference>
<dbReference type="InterPro" id="IPR003439">
    <property type="entry name" value="ABC_transporter-like_ATP-bd"/>
</dbReference>
<sequence>MTAPLLSLDNVTRTYMSRKGLFGTPVGVQAVAGVSLEVRAGETLGIVGESGSGKSTMGRMALGLEAPDTGRVALGGALMPALGTADWRALRKRAQMVFQDPLGALDRRVPVARQIAEPLEIHGIGSPTEREDRVRQALELTGLSEDHGRRFPHELSGGQRQRVVIARALITDPELLVCDEPVSALDVSIQAQVVNLLIDLQAERGLGMIFISHDLRVVRQISQRVAVMYLGHIVEEGTAEEVLRDPQHPYTQALVSAAPTPGAQRRQRVILTGEPPNPAARPTGCAFHPRCPVAQDRCRWETPALSQIGPGRSAACHLITDTPSAGMAAE</sequence>
<feature type="domain" description="ABC transporter" evidence="6">
    <location>
        <begin position="6"/>
        <end position="255"/>
    </location>
</feature>
<evidence type="ECO:0000256" key="3">
    <source>
        <dbReference type="ARBA" id="ARBA00022448"/>
    </source>
</evidence>
<dbReference type="InterPro" id="IPR050319">
    <property type="entry name" value="ABC_transp_ATP-bind"/>
</dbReference>
<reference evidence="7" key="2">
    <citation type="submission" date="2020-09" db="EMBL/GenBank/DDBJ databases">
        <authorList>
            <person name="Sun Q."/>
            <person name="Zhou Y."/>
        </authorList>
    </citation>
    <scope>NUCLEOTIDE SEQUENCE</scope>
    <source>
        <strain evidence="7">CGMCC 1.7081</strain>
    </source>
</reference>
<dbReference type="SMART" id="SM00382">
    <property type="entry name" value="AAA"/>
    <property type="match status" value="1"/>
</dbReference>
<keyword evidence="5 7" id="KW-0067">ATP-binding</keyword>
<dbReference type="GO" id="GO:0015833">
    <property type="term" value="P:peptide transport"/>
    <property type="evidence" value="ECO:0007669"/>
    <property type="project" value="InterPro"/>
</dbReference>
<dbReference type="Pfam" id="PF00005">
    <property type="entry name" value="ABC_tran"/>
    <property type="match status" value="1"/>
</dbReference>
<name>A0A8J3H9K9_9RHOB</name>
<dbReference type="EMBL" id="BNAP01000042">
    <property type="protein sequence ID" value="GHH04399.1"/>
    <property type="molecule type" value="Genomic_DNA"/>
</dbReference>
<dbReference type="InterPro" id="IPR003593">
    <property type="entry name" value="AAA+_ATPase"/>
</dbReference>
<evidence type="ECO:0000259" key="6">
    <source>
        <dbReference type="PROSITE" id="PS50893"/>
    </source>
</evidence>
<proteinExistence type="inferred from homology"/>
<dbReference type="AlphaFoldDB" id="A0A8J3H9K9"/>
<dbReference type="CDD" id="cd03257">
    <property type="entry name" value="ABC_NikE_OppD_transporters"/>
    <property type="match status" value="1"/>
</dbReference>
<comment type="similarity">
    <text evidence="2">Belongs to the ABC transporter superfamily.</text>
</comment>
<evidence type="ECO:0000256" key="5">
    <source>
        <dbReference type="ARBA" id="ARBA00022840"/>
    </source>
</evidence>
<dbReference type="PROSITE" id="PS00211">
    <property type="entry name" value="ABC_TRANSPORTER_1"/>
    <property type="match status" value="1"/>
</dbReference>
<dbReference type="GO" id="GO:0016887">
    <property type="term" value="F:ATP hydrolysis activity"/>
    <property type="evidence" value="ECO:0007669"/>
    <property type="project" value="InterPro"/>
</dbReference>
<dbReference type="GO" id="GO:0005886">
    <property type="term" value="C:plasma membrane"/>
    <property type="evidence" value="ECO:0007669"/>
    <property type="project" value="UniProtKB-SubCell"/>
</dbReference>
<dbReference type="InterPro" id="IPR027417">
    <property type="entry name" value="P-loop_NTPase"/>
</dbReference>
<gene>
    <name evidence="7" type="ORF">GCM10010961_42770</name>
</gene>
<dbReference type="GO" id="GO:0055085">
    <property type="term" value="P:transmembrane transport"/>
    <property type="evidence" value="ECO:0007669"/>
    <property type="project" value="UniProtKB-ARBA"/>
</dbReference>
<dbReference type="Gene3D" id="3.40.50.300">
    <property type="entry name" value="P-loop containing nucleotide triphosphate hydrolases"/>
    <property type="match status" value="1"/>
</dbReference>
<evidence type="ECO:0000313" key="7">
    <source>
        <dbReference type="EMBL" id="GHH04399.1"/>
    </source>
</evidence>
<keyword evidence="3" id="KW-0813">Transport</keyword>
<reference evidence="7" key="1">
    <citation type="journal article" date="2014" name="Int. J. Syst. Evol. Microbiol.">
        <title>Complete genome sequence of Corynebacterium casei LMG S-19264T (=DSM 44701T), isolated from a smear-ripened cheese.</title>
        <authorList>
            <consortium name="US DOE Joint Genome Institute (JGI-PGF)"/>
            <person name="Walter F."/>
            <person name="Albersmeier A."/>
            <person name="Kalinowski J."/>
            <person name="Ruckert C."/>
        </authorList>
    </citation>
    <scope>NUCLEOTIDE SEQUENCE</scope>
    <source>
        <strain evidence="7">CGMCC 1.7081</strain>
    </source>
</reference>
<dbReference type="PANTHER" id="PTHR43776">
    <property type="entry name" value="TRANSPORT ATP-BINDING PROTEIN"/>
    <property type="match status" value="1"/>
</dbReference>
<dbReference type="Pfam" id="PF08352">
    <property type="entry name" value="oligo_HPY"/>
    <property type="match status" value="1"/>
</dbReference>